<feature type="region of interest" description="Disordered" evidence="7">
    <location>
        <begin position="657"/>
        <end position="676"/>
    </location>
</feature>
<name>A0ABM1JNR8_GEKJA</name>
<feature type="region of interest" description="Disordered" evidence="7">
    <location>
        <begin position="281"/>
        <end position="330"/>
    </location>
</feature>
<feature type="region of interest" description="Disordered" evidence="7">
    <location>
        <begin position="1"/>
        <end position="30"/>
    </location>
</feature>
<accession>A0ABM1JNR8</accession>
<evidence type="ECO:0000313" key="9">
    <source>
        <dbReference type="Proteomes" id="UP000694871"/>
    </source>
</evidence>
<evidence type="ECO:0000313" key="10">
    <source>
        <dbReference type="RefSeq" id="XP_015263105.1"/>
    </source>
</evidence>
<evidence type="ECO:0000259" key="8">
    <source>
        <dbReference type="PROSITE" id="PS50845"/>
    </source>
</evidence>
<comment type="subcellular location">
    <subcellularLocation>
        <location evidence="1 6">Endoplasmic reticulum membrane</location>
        <topology evidence="1 6">Multi-pass membrane protein</topology>
    </subcellularLocation>
</comment>
<feature type="transmembrane region" description="Helical" evidence="6">
    <location>
        <begin position="823"/>
        <end position="848"/>
    </location>
</feature>
<proteinExistence type="predicted"/>
<evidence type="ECO:0000256" key="4">
    <source>
        <dbReference type="ARBA" id="ARBA00022989"/>
    </source>
</evidence>
<dbReference type="PANTHER" id="PTHR45799:SF1">
    <property type="entry name" value="RETICULON-4"/>
    <property type="match status" value="1"/>
</dbReference>
<keyword evidence="4 6" id="KW-1133">Transmembrane helix</keyword>
<dbReference type="InterPro" id="IPR046964">
    <property type="entry name" value="RTN1-4"/>
</dbReference>
<evidence type="ECO:0000256" key="2">
    <source>
        <dbReference type="ARBA" id="ARBA00022692"/>
    </source>
</evidence>
<feature type="region of interest" description="Disordered" evidence="7">
    <location>
        <begin position="60"/>
        <end position="147"/>
    </location>
</feature>
<reference evidence="10" key="1">
    <citation type="submission" date="2025-08" db="UniProtKB">
        <authorList>
            <consortium name="RefSeq"/>
        </authorList>
    </citation>
    <scope>IDENTIFICATION</scope>
</reference>
<evidence type="ECO:0000256" key="5">
    <source>
        <dbReference type="ARBA" id="ARBA00023136"/>
    </source>
</evidence>
<keyword evidence="9" id="KW-1185">Reference proteome</keyword>
<dbReference type="PROSITE" id="PS50845">
    <property type="entry name" value="RETICULON"/>
    <property type="match status" value="1"/>
</dbReference>
<evidence type="ECO:0000256" key="1">
    <source>
        <dbReference type="ARBA" id="ARBA00004477"/>
    </source>
</evidence>
<dbReference type="Pfam" id="PF02453">
    <property type="entry name" value="Reticulon"/>
    <property type="match status" value="1"/>
</dbReference>
<feature type="domain" description="Reticulon" evidence="8">
    <location>
        <begin position="803"/>
        <end position="990"/>
    </location>
</feature>
<organism evidence="9 10">
    <name type="scientific">Gekko japonicus</name>
    <name type="common">Schlegel's Japanese gecko</name>
    <dbReference type="NCBI Taxonomy" id="146911"/>
    <lineage>
        <taxon>Eukaryota</taxon>
        <taxon>Metazoa</taxon>
        <taxon>Chordata</taxon>
        <taxon>Craniata</taxon>
        <taxon>Vertebrata</taxon>
        <taxon>Euteleostomi</taxon>
        <taxon>Lepidosauria</taxon>
        <taxon>Squamata</taxon>
        <taxon>Bifurcata</taxon>
        <taxon>Gekkota</taxon>
        <taxon>Gekkonidae</taxon>
        <taxon>Gekkoninae</taxon>
        <taxon>Gekko</taxon>
    </lineage>
</organism>
<feature type="region of interest" description="Disordered" evidence="7">
    <location>
        <begin position="536"/>
        <end position="556"/>
    </location>
</feature>
<dbReference type="RefSeq" id="XP_015263105.1">
    <property type="nucleotide sequence ID" value="XM_015407619.1"/>
</dbReference>
<feature type="compositionally biased region" description="Low complexity" evidence="7">
    <location>
        <begin position="307"/>
        <end position="319"/>
    </location>
</feature>
<feature type="compositionally biased region" description="Basic and acidic residues" evidence="7">
    <location>
        <begin position="1"/>
        <end position="26"/>
    </location>
</feature>
<feature type="compositionally biased region" description="Basic and acidic residues" evidence="7">
    <location>
        <begin position="292"/>
        <end position="305"/>
    </location>
</feature>
<dbReference type="Proteomes" id="UP000694871">
    <property type="component" value="Unplaced"/>
</dbReference>
<feature type="transmembrane region" description="Helical" evidence="6">
    <location>
        <begin position="932"/>
        <end position="953"/>
    </location>
</feature>
<keyword evidence="5 6" id="KW-0472">Membrane</keyword>
<sequence>MHSSADKGMDSQEQPGRVRSDGHEDFAAVPLDATASLPSLSPLSANPFKEYTALDTISDGLSARGSYSHTETEAFKATTKNARNPFLADDDEPSNVPEVKRFGVVPPYPESEPFSLSQAKESIDSKGWSDTSKFSAYQPDSSPDSPVELFAKNDKDGSLEDRKYDIDDHVEKVTFVDNHSIREEYVDFKPFQPTWASNENSSLKDVARDQVDGKLDSGIDKYDVDKAKFLLIQKDIEKESESSNEDISFPSTPETRKESPQTYITCANFESAVTIEGKAAKSLGEEQASQNKTDEKKIAEMKAHFGTESSTTPAESTSSQGQTVESDKVESLLKMPVDAASVAEGLTPDLVQEAYESELHDSVSPKLAYETKIDLVQTSESLQEPLNVAVQLCPSFEGGSEATPSPVLPDIVMEAPLNTGTVGMASSAVPLESSPVETFTSAADDYGNVMQKFEKPPSYQEAMNVPATPAQVTTVETAPKESDYKNGGALEDFETSYISIACDLVKETKVSNESASPAFIDYSKTVLTECVSQPAPEYSEHLEKPSPPSGKSDFFSSQPELDLAQKKREVVKEKPFETTAKIVTEEGHMEKREVLPSSLSKPYLESFQSQLEPSKNVPTAWSLEMEAADLTKQEKTPQLEMEELDTYSDNFLISREPQVGDQGVPSAESSPESDDFPVLSYQATKSVVGTIQKDALKENESREISDIMKTESRQSPCQEVAQDLSLKDVPVKVEEWGLVLEKPFEKLEGEGIKESVSAAEISPLPIESKVVRVGKEAERGVASVKEKEKSPPIFSSQLNKPSVVDLLYWRDIKKTGVVFGASLFLLLSLTVFSIVSVIAYIALGLLLVTISFRIYKGVIQAIQKSDDGHPFSAYLDKDVAVSEELVQKYSHVVLGHFNNTIKELRRLFLVDDLVDSLKFAVLMWVFTYVGALFNGLTLMILAVISLFSIPVIYEKHQVQIDHYLGLVNKNVKDAVTKIQDKIPGLKRKTE</sequence>
<dbReference type="GeneID" id="107107333"/>
<feature type="region of interest" description="Disordered" evidence="7">
    <location>
        <begin position="238"/>
        <end position="263"/>
    </location>
</feature>
<keyword evidence="3 6" id="KW-0256">Endoplasmic reticulum</keyword>
<protein>
    <recommendedName>
        <fullName evidence="6">Reticulon</fullName>
    </recommendedName>
</protein>
<evidence type="ECO:0000256" key="7">
    <source>
        <dbReference type="SAM" id="MobiDB-lite"/>
    </source>
</evidence>
<evidence type="ECO:0000256" key="6">
    <source>
        <dbReference type="RuleBase" id="RU210713"/>
    </source>
</evidence>
<gene>
    <name evidence="10" type="primary">RTN4</name>
</gene>
<feature type="compositionally biased region" description="Polar residues" evidence="7">
    <location>
        <begin position="128"/>
        <end position="144"/>
    </location>
</feature>
<dbReference type="InterPro" id="IPR003388">
    <property type="entry name" value="Reticulon"/>
</dbReference>
<dbReference type="PANTHER" id="PTHR45799">
    <property type="entry name" value="RETICULON-LIKE PROTEIN"/>
    <property type="match status" value="1"/>
</dbReference>
<evidence type="ECO:0000256" key="3">
    <source>
        <dbReference type="ARBA" id="ARBA00022824"/>
    </source>
</evidence>
<keyword evidence="2 6" id="KW-0812">Transmembrane</keyword>
<dbReference type="Gene3D" id="1.20.5.2480">
    <property type="match status" value="1"/>
</dbReference>